<sequence>MKKLLTLLLLSPLAFAEDISEYQRITPKELKIQDNLERTILDYSTSDELGMNQMLAPVGWTEPIVSLEFELRGIVIAGVLGLEFKEETAKFNVNEGFVIPKNTKVRIHNAGNVPLHLVEILRPGYKESLVKEYESFE</sequence>
<feature type="chain" id="PRO_5006586856" description="Mannose-6-phosphate isomerase type II C-terminal domain-containing protein" evidence="1">
    <location>
        <begin position="17"/>
        <end position="137"/>
    </location>
</feature>
<evidence type="ECO:0000313" key="4">
    <source>
        <dbReference type="Proteomes" id="UP000050874"/>
    </source>
</evidence>
<dbReference type="EMBL" id="LIAV01000427">
    <property type="protein sequence ID" value="KRO37344.1"/>
    <property type="molecule type" value="Genomic_DNA"/>
</dbReference>
<evidence type="ECO:0000313" key="3">
    <source>
        <dbReference type="EMBL" id="KRO37344.1"/>
    </source>
</evidence>
<feature type="signal peptide" evidence="1">
    <location>
        <begin position="1"/>
        <end position="16"/>
    </location>
</feature>
<accession>A0A0R2PKG1</accession>
<proteinExistence type="predicted"/>
<keyword evidence="1" id="KW-0732">Signal</keyword>
<feature type="domain" description="Mannose-6-phosphate isomerase type II C-terminal" evidence="2">
    <location>
        <begin position="74"/>
        <end position="125"/>
    </location>
</feature>
<dbReference type="Proteomes" id="UP000050874">
    <property type="component" value="Unassembled WGS sequence"/>
</dbReference>
<dbReference type="Pfam" id="PF01050">
    <property type="entry name" value="MannoseP_isomer"/>
    <property type="match status" value="1"/>
</dbReference>
<dbReference type="InterPro" id="IPR011051">
    <property type="entry name" value="RmlC_Cupin_sf"/>
</dbReference>
<reference evidence="4" key="1">
    <citation type="submission" date="2015-10" db="EMBL/GenBank/DDBJ databases">
        <title>Metagenome-Assembled Genomes uncover a global brackish microbiome.</title>
        <authorList>
            <person name="Hugerth L.W."/>
            <person name="Larsson J."/>
            <person name="Alneberg J."/>
            <person name="Lindh M.V."/>
            <person name="Legrand C."/>
            <person name="Pinhassi J."/>
            <person name="Andersson A."/>
        </authorList>
    </citation>
    <scope>NUCLEOTIDE SEQUENCE [LARGE SCALE GENOMIC DNA]</scope>
</reference>
<protein>
    <recommendedName>
        <fullName evidence="2">Mannose-6-phosphate isomerase type II C-terminal domain-containing protein</fullName>
    </recommendedName>
</protein>
<dbReference type="GO" id="GO:0016779">
    <property type="term" value="F:nucleotidyltransferase activity"/>
    <property type="evidence" value="ECO:0007669"/>
    <property type="project" value="InterPro"/>
</dbReference>
<dbReference type="GO" id="GO:0005976">
    <property type="term" value="P:polysaccharide metabolic process"/>
    <property type="evidence" value="ECO:0007669"/>
    <property type="project" value="InterPro"/>
</dbReference>
<dbReference type="InterPro" id="IPR001538">
    <property type="entry name" value="Man6P_isomerase-2_C"/>
</dbReference>
<comment type="caution">
    <text evidence="3">The sequence shown here is derived from an EMBL/GenBank/DDBJ whole genome shotgun (WGS) entry which is preliminary data.</text>
</comment>
<name>A0A0R2PKG1_9GAMM</name>
<dbReference type="AlphaFoldDB" id="A0A0R2PKG1"/>
<evidence type="ECO:0000256" key="1">
    <source>
        <dbReference type="SAM" id="SignalP"/>
    </source>
</evidence>
<evidence type="ECO:0000259" key="2">
    <source>
        <dbReference type="Pfam" id="PF01050"/>
    </source>
</evidence>
<gene>
    <name evidence="3" type="ORF">ABR63_08285</name>
</gene>
<dbReference type="SUPFAM" id="SSF51182">
    <property type="entry name" value="RmlC-like cupins"/>
    <property type="match status" value="1"/>
</dbReference>
<organism evidence="3 4">
    <name type="scientific">SAR86 cluster bacterium BACL1 MAG-120920-bin57</name>
    <dbReference type="NCBI Taxonomy" id="1655571"/>
    <lineage>
        <taxon>Bacteria</taxon>
        <taxon>Pseudomonadati</taxon>
        <taxon>Pseudomonadota</taxon>
        <taxon>Gammaproteobacteria</taxon>
        <taxon>SAR86 cluster</taxon>
    </lineage>
</organism>